<dbReference type="InterPro" id="IPR003141">
    <property type="entry name" value="Pol/His_phosphatase_N"/>
</dbReference>
<sequence length="292" mass="33066">MSIDLHTHSINSDGTLKPEEILESAASLQLEAISITDHEYLTEIDNSTDVKVINGVEVSANWYNLETENKYAGVHLLVYFINKLDPLNIKLEEVRKQKVERNYKVLENLRNIDIDIKNSELDLFETKVPGRPHIAKLMVEKNYVSSISEAFIKYLGNGKIEDLNSHQLDIREVIDLAKQSQSLIFLAHPHTLMSNNDSSKRNNWVNSQFKNYLKDLKSFGIDGVEVYYPGYSASTRDNLLSLLSDSDLMASGGSDFHGENKPNNLLGIGYENNPIKVPLNLLYEMEDAHAKL</sequence>
<feature type="domain" description="Polymerase/histidinol phosphatase N-terminal" evidence="1">
    <location>
        <begin position="3"/>
        <end position="62"/>
    </location>
</feature>
<dbReference type="PANTHER" id="PTHR42924">
    <property type="entry name" value="EXONUCLEASE"/>
    <property type="match status" value="1"/>
</dbReference>
<dbReference type="AlphaFoldDB" id="S5DK06"/>
<evidence type="ECO:0000259" key="1">
    <source>
        <dbReference type="SMART" id="SM00481"/>
    </source>
</evidence>
<protein>
    <submittedName>
        <fullName evidence="2">Putative metal-dependent phosphoesterases (PHP family)</fullName>
    </submittedName>
</protein>
<dbReference type="GO" id="GO:0004534">
    <property type="term" value="F:5'-3' RNA exonuclease activity"/>
    <property type="evidence" value="ECO:0007669"/>
    <property type="project" value="TreeGrafter"/>
</dbReference>
<dbReference type="GO" id="GO:0035312">
    <property type="term" value="F:5'-3' DNA exonuclease activity"/>
    <property type="evidence" value="ECO:0007669"/>
    <property type="project" value="TreeGrafter"/>
</dbReference>
<dbReference type="Pfam" id="PF02811">
    <property type="entry name" value="PHP"/>
    <property type="match status" value="1"/>
</dbReference>
<dbReference type="InterPro" id="IPR052018">
    <property type="entry name" value="PHP_domain"/>
</dbReference>
<name>S5DK06_9ACTN</name>
<evidence type="ECO:0000313" key="2">
    <source>
        <dbReference type="EMBL" id="AGQ19089.1"/>
    </source>
</evidence>
<reference evidence="2" key="1">
    <citation type="journal article" date="2013" name="Sci. Rep.">
        <title>Metagenomics uncovers a new group of low GC and ultra-small marine Actinobacteria.</title>
        <authorList>
            <person name="Ghai R."/>
            <person name="Mizuno C.M."/>
            <person name="Picazo A."/>
            <person name="Camacho A."/>
            <person name="Rodriguez-Valera F."/>
        </authorList>
    </citation>
    <scope>NUCLEOTIDE SEQUENCE</scope>
</reference>
<dbReference type="Gene3D" id="3.20.20.140">
    <property type="entry name" value="Metal-dependent hydrolases"/>
    <property type="match status" value="1"/>
</dbReference>
<proteinExistence type="predicted"/>
<dbReference type="SMART" id="SM00481">
    <property type="entry name" value="POLIIIAc"/>
    <property type="match status" value="1"/>
</dbReference>
<dbReference type="InterPro" id="IPR016195">
    <property type="entry name" value="Pol/histidinol_Pase-like"/>
</dbReference>
<dbReference type="Gene3D" id="1.10.150.650">
    <property type="match status" value="1"/>
</dbReference>
<dbReference type="InterPro" id="IPR004013">
    <property type="entry name" value="PHP_dom"/>
</dbReference>
<organism evidence="2">
    <name type="scientific">Candidatus Actinomarina minuta</name>
    <dbReference type="NCBI Taxonomy" id="1389454"/>
    <lineage>
        <taxon>Bacteria</taxon>
        <taxon>Bacillati</taxon>
        <taxon>Actinomycetota</taxon>
        <taxon>Actinomycetes</taxon>
        <taxon>Candidatus Actinomarinidae</taxon>
        <taxon>Candidatus Actinomarinales</taxon>
        <taxon>Candidatus Actinomarineae</taxon>
        <taxon>Candidatus Actinomarinaceae</taxon>
        <taxon>Candidatus Actinomarina</taxon>
    </lineage>
</organism>
<accession>S5DK06</accession>
<dbReference type="PANTHER" id="PTHR42924:SF3">
    <property type="entry name" value="POLYMERASE_HISTIDINOL PHOSPHATASE N-TERMINAL DOMAIN-CONTAINING PROTEIN"/>
    <property type="match status" value="1"/>
</dbReference>
<dbReference type="EMBL" id="KC811122">
    <property type="protein sequence ID" value="AGQ19089.1"/>
    <property type="molecule type" value="Genomic_DNA"/>
</dbReference>
<dbReference type="SUPFAM" id="SSF89550">
    <property type="entry name" value="PHP domain-like"/>
    <property type="match status" value="1"/>
</dbReference>